<evidence type="ECO:0000256" key="2">
    <source>
        <dbReference type="SAM" id="MobiDB-lite"/>
    </source>
</evidence>
<dbReference type="Gene3D" id="1.25.40.20">
    <property type="entry name" value="Ankyrin repeat-containing domain"/>
    <property type="match status" value="1"/>
</dbReference>
<proteinExistence type="predicted"/>
<feature type="repeat" description="ANK" evidence="1">
    <location>
        <begin position="66"/>
        <end position="98"/>
    </location>
</feature>
<gene>
    <name evidence="3" type="ORF">MGAL_10B089706</name>
</gene>
<keyword evidence="1" id="KW-0040">ANK repeat</keyword>
<dbReference type="Proteomes" id="UP000596742">
    <property type="component" value="Unassembled WGS sequence"/>
</dbReference>
<sequence length="389" mass="43949">MYKMQQGRKMDDQMAINRWAGLRADNMSALEERATVMLWAALHRQDIGAVQNMIRDGVDVNEPDINGMTPLLVACYIDSIDLVAELLRADACVNSVNNTGHSALYLAAKNGNNQIVDLLLNYKPRVNAMSKFSGMTALHEASHKGHHQVVQTLLEHGADVNALDKMNKMPEFYATNQATKDLFKRFRERYPQYNISHETNGFRPKTDDSEIDAILKKYEEESKNPQDSGQIEELFKPLTFEDMYKKNGDEGSNKSYKRDPVVPKQFSLNTELGTEGKISSTRDLIQKKLDEYKVPPKQDSQYTKRVASTKVAPMEDTQKVAPTEDTQKVAPTAVTQKVAPMEDTHKMEPTEISSPKIEPTDDSQKVDSAESSEKIKARKMNVFDRLSKK</sequence>
<feature type="compositionally biased region" description="Basic and acidic residues" evidence="2">
    <location>
        <begin position="340"/>
        <end position="349"/>
    </location>
</feature>
<feature type="region of interest" description="Disordered" evidence="2">
    <location>
        <begin position="295"/>
        <end position="389"/>
    </location>
</feature>
<dbReference type="EMBL" id="UYJE01006363">
    <property type="protein sequence ID" value="VDI45395.1"/>
    <property type="molecule type" value="Genomic_DNA"/>
</dbReference>
<dbReference type="InterPro" id="IPR002110">
    <property type="entry name" value="Ankyrin_rpt"/>
</dbReference>
<organism evidence="3 4">
    <name type="scientific">Mytilus galloprovincialis</name>
    <name type="common">Mediterranean mussel</name>
    <dbReference type="NCBI Taxonomy" id="29158"/>
    <lineage>
        <taxon>Eukaryota</taxon>
        <taxon>Metazoa</taxon>
        <taxon>Spiralia</taxon>
        <taxon>Lophotrochozoa</taxon>
        <taxon>Mollusca</taxon>
        <taxon>Bivalvia</taxon>
        <taxon>Autobranchia</taxon>
        <taxon>Pteriomorphia</taxon>
        <taxon>Mytilida</taxon>
        <taxon>Mytiloidea</taxon>
        <taxon>Mytilidae</taxon>
        <taxon>Mytilinae</taxon>
        <taxon>Mytilus</taxon>
    </lineage>
</organism>
<feature type="repeat" description="ANK" evidence="1">
    <location>
        <begin position="99"/>
        <end position="131"/>
    </location>
</feature>
<keyword evidence="4" id="KW-1185">Reference proteome</keyword>
<comment type="caution">
    <text evidence="3">The sequence shown here is derived from an EMBL/GenBank/DDBJ whole genome shotgun (WGS) entry which is preliminary data.</text>
</comment>
<protein>
    <submittedName>
        <fullName evidence="3">Uncharacterized protein</fullName>
    </submittedName>
</protein>
<name>A0A8B6FAW3_MYTGA</name>
<dbReference type="SUPFAM" id="SSF48403">
    <property type="entry name" value="Ankyrin repeat"/>
    <property type="match status" value="1"/>
</dbReference>
<dbReference type="InterPro" id="IPR039323">
    <property type="entry name" value="ANKRD_45/46/60"/>
</dbReference>
<dbReference type="InterPro" id="IPR036770">
    <property type="entry name" value="Ankyrin_rpt-contain_sf"/>
</dbReference>
<dbReference type="PANTHER" id="PTHR22677:SF4">
    <property type="entry name" value="USHER SYNDROME TYPE-1G PROTEIN-LIKE PROTEIN"/>
    <property type="match status" value="1"/>
</dbReference>
<dbReference type="PANTHER" id="PTHR22677">
    <property type="entry name" value="ANKYRIN REPEAT DOMAIN-CONTAINING PROTEIN 60"/>
    <property type="match status" value="1"/>
</dbReference>
<reference evidence="3" key="1">
    <citation type="submission" date="2018-11" db="EMBL/GenBank/DDBJ databases">
        <authorList>
            <person name="Alioto T."/>
            <person name="Alioto T."/>
        </authorList>
    </citation>
    <scope>NUCLEOTIDE SEQUENCE</scope>
</reference>
<feature type="compositionally biased region" description="Basic and acidic residues" evidence="2">
    <location>
        <begin position="358"/>
        <end position="389"/>
    </location>
</feature>
<dbReference type="PRINTS" id="PR01415">
    <property type="entry name" value="ANKYRIN"/>
</dbReference>
<accession>A0A8B6FAW3</accession>
<evidence type="ECO:0000313" key="4">
    <source>
        <dbReference type="Proteomes" id="UP000596742"/>
    </source>
</evidence>
<dbReference type="SMART" id="SM00248">
    <property type="entry name" value="ANK"/>
    <property type="match status" value="4"/>
</dbReference>
<feature type="repeat" description="ANK" evidence="1">
    <location>
        <begin position="133"/>
        <end position="165"/>
    </location>
</feature>
<dbReference type="OrthoDB" id="6064127at2759"/>
<dbReference type="PROSITE" id="PS50297">
    <property type="entry name" value="ANK_REP_REGION"/>
    <property type="match status" value="2"/>
</dbReference>
<dbReference type="PROSITE" id="PS50088">
    <property type="entry name" value="ANK_REPEAT"/>
    <property type="match status" value="3"/>
</dbReference>
<evidence type="ECO:0000313" key="3">
    <source>
        <dbReference type="EMBL" id="VDI45395.1"/>
    </source>
</evidence>
<evidence type="ECO:0000256" key="1">
    <source>
        <dbReference type="PROSITE-ProRule" id="PRU00023"/>
    </source>
</evidence>
<dbReference type="Pfam" id="PF12796">
    <property type="entry name" value="Ank_2"/>
    <property type="match status" value="1"/>
</dbReference>
<dbReference type="AlphaFoldDB" id="A0A8B6FAW3"/>